<keyword evidence="5" id="KW-1185">Reference proteome</keyword>
<dbReference type="InterPro" id="IPR001932">
    <property type="entry name" value="PPM-type_phosphatase-like_dom"/>
</dbReference>
<dbReference type="InterPro" id="IPR036457">
    <property type="entry name" value="PPM-type-like_dom_sf"/>
</dbReference>
<feature type="domain" description="PPM-type phosphatase" evidence="3">
    <location>
        <begin position="188"/>
        <end position="399"/>
    </location>
</feature>
<dbReference type="Pfam" id="PF13185">
    <property type="entry name" value="GAF_2"/>
    <property type="match status" value="1"/>
</dbReference>
<dbReference type="Proteomes" id="UP001597417">
    <property type="component" value="Unassembled WGS sequence"/>
</dbReference>
<dbReference type="Gene3D" id="3.60.40.10">
    <property type="entry name" value="PPM-type phosphatase domain"/>
    <property type="match status" value="1"/>
</dbReference>
<dbReference type="SUPFAM" id="SSF81606">
    <property type="entry name" value="PP2C-like"/>
    <property type="match status" value="1"/>
</dbReference>
<accession>A0ABW5G1Z9</accession>
<sequence>MVREVSAEDRLKLIGFASDDAIAHLEGQDMLDEVLEGVRRVLRVDTAVILLLQPDARELVATAALGIEPEVRQGVRVPLGRGFAGSIAATGKPVVLERIDETTVVNQLLWEKGIQTLLGVPLIVGGDVLGVLHVGTFRPHKFTDEDIELLQLAGGRIALTVQVQRSHALRAAAGELQRSLLPTRLPSVPFLDMGARYVPGGRANVAGDWYDVFTLPSGWLGVVIGDVVGHDLPAAVVMGRLRSALRAYALDASDPAEVLTRLDRMAQHFEPGIMATVLYGMLEPGFERIHLSSAGHLAPVLAFPDRPAVMPDLPVDTPIGALRGVVRHTTAVEMGPGSLVCFYTDGLVERRRSSLDSGLGRLREVVRTGPANVVAANVMAELVGDEVPEDDIALLVVRRQDAAEVGPLDVVTPAVPEVLKDIRAAIRRWLTAVGADQDALADVLLATGEACTNVVEHAYGAAGGDVALHLERVGPDVVATVRDKGGWRSPRGTNRGRGIMLMRQCCDEVRVDRTEEGTEVVIRRNLNHEREQ</sequence>
<proteinExistence type="predicted"/>
<comment type="caution">
    <text evidence="4">The sequence shown here is derived from an EMBL/GenBank/DDBJ whole genome shotgun (WGS) entry which is preliminary data.</text>
</comment>
<evidence type="ECO:0000313" key="5">
    <source>
        <dbReference type="Proteomes" id="UP001597417"/>
    </source>
</evidence>
<dbReference type="Pfam" id="PF13581">
    <property type="entry name" value="HATPase_c_2"/>
    <property type="match status" value="1"/>
</dbReference>
<dbReference type="InterPro" id="IPR003594">
    <property type="entry name" value="HATPase_dom"/>
</dbReference>
<keyword evidence="1" id="KW-0378">Hydrolase</keyword>
<dbReference type="InterPro" id="IPR052016">
    <property type="entry name" value="Bact_Sigma-Reg"/>
</dbReference>
<feature type="domain" description="GAF" evidence="2">
    <location>
        <begin position="26"/>
        <end position="171"/>
    </location>
</feature>
<organism evidence="4 5">
    <name type="scientific">Amycolatopsis pigmentata</name>
    <dbReference type="NCBI Taxonomy" id="450801"/>
    <lineage>
        <taxon>Bacteria</taxon>
        <taxon>Bacillati</taxon>
        <taxon>Actinomycetota</taxon>
        <taxon>Actinomycetes</taxon>
        <taxon>Pseudonocardiales</taxon>
        <taxon>Pseudonocardiaceae</taxon>
        <taxon>Amycolatopsis</taxon>
    </lineage>
</organism>
<dbReference type="Gene3D" id="3.30.450.40">
    <property type="match status" value="1"/>
</dbReference>
<dbReference type="SUPFAM" id="SSF55781">
    <property type="entry name" value="GAF domain-like"/>
    <property type="match status" value="1"/>
</dbReference>
<gene>
    <name evidence="4" type="ORF">ACFSXZ_32100</name>
</gene>
<evidence type="ECO:0000313" key="4">
    <source>
        <dbReference type="EMBL" id="MFD2420980.1"/>
    </source>
</evidence>
<dbReference type="PANTHER" id="PTHR43156:SF2">
    <property type="entry name" value="STAGE II SPORULATION PROTEIN E"/>
    <property type="match status" value="1"/>
</dbReference>
<dbReference type="Gene3D" id="3.30.565.10">
    <property type="entry name" value="Histidine kinase-like ATPase, C-terminal domain"/>
    <property type="match status" value="1"/>
</dbReference>
<protein>
    <submittedName>
        <fullName evidence="4">SpoIIE family protein phosphatase</fullName>
    </submittedName>
</protein>
<dbReference type="SMART" id="SM00065">
    <property type="entry name" value="GAF"/>
    <property type="match status" value="1"/>
</dbReference>
<evidence type="ECO:0000256" key="1">
    <source>
        <dbReference type="ARBA" id="ARBA00022801"/>
    </source>
</evidence>
<evidence type="ECO:0000259" key="3">
    <source>
        <dbReference type="SMART" id="SM00331"/>
    </source>
</evidence>
<dbReference type="SUPFAM" id="SSF55874">
    <property type="entry name" value="ATPase domain of HSP90 chaperone/DNA topoisomerase II/histidine kinase"/>
    <property type="match status" value="1"/>
</dbReference>
<name>A0ABW5G1Z9_9PSEU</name>
<dbReference type="CDD" id="cd16936">
    <property type="entry name" value="HATPase_RsbW-like"/>
    <property type="match status" value="1"/>
</dbReference>
<dbReference type="InterPro" id="IPR036890">
    <property type="entry name" value="HATPase_C_sf"/>
</dbReference>
<dbReference type="PANTHER" id="PTHR43156">
    <property type="entry name" value="STAGE II SPORULATION PROTEIN E-RELATED"/>
    <property type="match status" value="1"/>
</dbReference>
<dbReference type="InterPro" id="IPR003018">
    <property type="entry name" value="GAF"/>
</dbReference>
<evidence type="ECO:0000259" key="2">
    <source>
        <dbReference type="SMART" id="SM00065"/>
    </source>
</evidence>
<dbReference type="SMART" id="SM00331">
    <property type="entry name" value="PP2C_SIG"/>
    <property type="match status" value="1"/>
</dbReference>
<dbReference type="EMBL" id="JBHUKR010000021">
    <property type="protein sequence ID" value="MFD2420980.1"/>
    <property type="molecule type" value="Genomic_DNA"/>
</dbReference>
<dbReference type="InterPro" id="IPR029016">
    <property type="entry name" value="GAF-like_dom_sf"/>
</dbReference>
<dbReference type="Pfam" id="PF07228">
    <property type="entry name" value="SpoIIE"/>
    <property type="match status" value="1"/>
</dbReference>
<reference evidence="5" key="1">
    <citation type="journal article" date="2019" name="Int. J. Syst. Evol. Microbiol.">
        <title>The Global Catalogue of Microorganisms (GCM) 10K type strain sequencing project: providing services to taxonomists for standard genome sequencing and annotation.</title>
        <authorList>
            <consortium name="The Broad Institute Genomics Platform"/>
            <consortium name="The Broad Institute Genome Sequencing Center for Infectious Disease"/>
            <person name="Wu L."/>
            <person name="Ma J."/>
        </authorList>
    </citation>
    <scope>NUCLEOTIDE SEQUENCE [LARGE SCALE GENOMIC DNA]</scope>
    <source>
        <strain evidence="5">CGMCC 4.7645</strain>
    </source>
</reference>
<dbReference type="RefSeq" id="WP_378269314.1">
    <property type="nucleotide sequence ID" value="NZ_JBHUKR010000021.1"/>
</dbReference>